<evidence type="ECO:0000256" key="5">
    <source>
        <dbReference type="ARBA" id="ARBA00023125"/>
    </source>
</evidence>
<sequence>LETINEMEEPTEAVSVTPFITTSMDDEPRVENEKKPANKNVDDNSSSSSESEVEDECCEEDEVFHDVNLLQPLSNKNRKLLLKEAGVRINQNEKFECRNIRRSRLTCGCSCEDGICLPETCECAQEDISCQVDRPSFPCSCTASSCENPVGRMEFDSSNVRSHFMQTVKRIKASESANLESPTKCSPRNSLIETERCAPSCFSTPQLTPYLKTLDRWSLHSSIGSRNLKSPGTPNSDIIVEDILAASKPLDQTLEDSPIKSSVFAPCPSLLGPSKTRSKISVLMAARSISFTSSMDRAD</sequence>
<evidence type="ECO:0000256" key="8">
    <source>
        <dbReference type="ARBA" id="ARBA00023242"/>
    </source>
</evidence>
<keyword evidence="3" id="KW-0053">Apoptosis</keyword>
<dbReference type="GO" id="GO:0005634">
    <property type="term" value="C:nucleus"/>
    <property type="evidence" value="ECO:0007669"/>
    <property type="project" value="UniProtKB-SubCell"/>
</dbReference>
<comment type="subcellular location">
    <subcellularLocation>
        <location evidence="1">Nucleus</location>
    </subcellularLocation>
</comment>
<comment type="similarity">
    <text evidence="2">Belongs to the AXUD1 family.</text>
</comment>
<dbReference type="InterPro" id="IPR023260">
    <property type="entry name" value="Cys/Ser-rich_nuc_prot"/>
</dbReference>
<dbReference type="Proteomes" id="UP000887540">
    <property type="component" value="Unplaced"/>
</dbReference>
<feature type="compositionally biased region" description="Basic and acidic residues" evidence="9">
    <location>
        <begin position="26"/>
        <end position="42"/>
    </location>
</feature>
<dbReference type="PANTHER" id="PTHR13580:SF9">
    <property type="entry name" value="AXIN1 UP-REGULATED 1, ISOFORM A"/>
    <property type="match status" value="1"/>
</dbReference>
<dbReference type="GO" id="GO:0006915">
    <property type="term" value="P:apoptotic process"/>
    <property type="evidence" value="ECO:0007669"/>
    <property type="project" value="UniProtKB-KW"/>
</dbReference>
<proteinExistence type="inferred from homology"/>
<evidence type="ECO:0000256" key="2">
    <source>
        <dbReference type="ARBA" id="ARBA00008548"/>
    </source>
</evidence>
<dbReference type="Pfam" id="PF16019">
    <property type="entry name" value="CSRNP_N"/>
    <property type="match status" value="1"/>
</dbReference>
<feature type="compositionally biased region" description="Acidic residues" evidence="9">
    <location>
        <begin position="1"/>
        <end position="11"/>
    </location>
</feature>
<dbReference type="InterPro" id="IPR031972">
    <property type="entry name" value="CSRNP_N"/>
</dbReference>
<protein>
    <submittedName>
        <fullName evidence="12">Cysteine/serine-rich nuclear protein N-terminal domain-containing protein</fullName>
    </submittedName>
</protein>
<reference evidence="12" key="1">
    <citation type="submission" date="2022-11" db="UniProtKB">
        <authorList>
            <consortium name="WormBaseParasite"/>
        </authorList>
    </citation>
    <scope>IDENTIFICATION</scope>
</reference>
<keyword evidence="4" id="KW-0805">Transcription regulation</keyword>
<feature type="region of interest" description="Disordered" evidence="9">
    <location>
        <begin position="1"/>
        <end position="52"/>
    </location>
</feature>
<evidence type="ECO:0000256" key="3">
    <source>
        <dbReference type="ARBA" id="ARBA00022703"/>
    </source>
</evidence>
<keyword evidence="5" id="KW-0238">DNA-binding</keyword>
<name>A0A914EJS2_9BILA</name>
<accession>A0A914EJS2</accession>
<dbReference type="WBParaSite" id="ACRNAN_scaffold8245.g27984.t1">
    <property type="protein sequence ID" value="ACRNAN_scaffold8245.g27984.t1"/>
    <property type="gene ID" value="ACRNAN_scaffold8245.g27984"/>
</dbReference>
<evidence type="ECO:0000313" key="11">
    <source>
        <dbReference type="Proteomes" id="UP000887540"/>
    </source>
</evidence>
<keyword evidence="7" id="KW-0804">Transcription</keyword>
<dbReference type="PANTHER" id="PTHR13580">
    <property type="entry name" value="TGF-BETA INDUCED APOPTOSIS PROTEIN"/>
    <property type="match status" value="1"/>
</dbReference>
<dbReference type="PRINTS" id="PR02031">
    <property type="entry name" value="CYSSERRICHNP"/>
</dbReference>
<evidence type="ECO:0000256" key="1">
    <source>
        <dbReference type="ARBA" id="ARBA00004123"/>
    </source>
</evidence>
<evidence type="ECO:0000256" key="9">
    <source>
        <dbReference type="SAM" id="MobiDB-lite"/>
    </source>
</evidence>
<keyword evidence="11" id="KW-1185">Reference proteome</keyword>
<feature type="domain" description="Cysteine/serine-rich nuclear protein N-terminal" evidence="10">
    <location>
        <begin position="38"/>
        <end position="173"/>
    </location>
</feature>
<dbReference type="GO" id="GO:0043565">
    <property type="term" value="F:sequence-specific DNA binding"/>
    <property type="evidence" value="ECO:0007669"/>
    <property type="project" value="TreeGrafter"/>
</dbReference>
<evidence type="ECO:0000256" key="6">
    <source>
        <dbReference type="ARBA" id="ARBA00023159"/>
    </source>
</evidence>
<dbReference type="AlphaFoldDB" id="A0A914EJS2"/>
<evidence type="ECO:0000313" key="12">
    <source>
        <dbReference type="WBParaSite" id="ACRNAN_scaffold8245.g27984.t1"/>
    </source>
</evidence>
<organism evidence="11 12">
    <name type="scientific">Acrobeloides nanus</name>
    <dbReference type="NCBI Taxonomy" id="290746"/>
    <lineage>
        <taxon>Eukaryota</taxon>
        <taxon>Metazoa</taxon>
        <taxon>Ecdysozoa</taxon>
        <taxon>Nematoda</taxon>
        <taxon>Chromadorea</taxon>
        <taxon>Rhabditida</taxon>
        <taxon>Tylenchina</taxon>
        <taxon>Cephalobomorpha</taxon>
        <taxon>Cephaloboidea</taxon>
        <taxon>Cephalobidae</taxon>
        <taxon>Acrobeloides</taxon>
    </lineage>
</organism>
<dbReference type="GO" id="GO:0000981">
    <property type="term" value="F:DNA-binding transcription factor activity, RNA polymerase II-specific"/>
    <property type="evidence" value="ECO:0007669"/>
    <property type="project" value="TreeGrafter"/>
</dbReference>
<evidence type="ECO:0000259" key="10">
    <source>
        <dbReference type="Pfam" id="PF16019"/>
    </source>
</evidence>
<evidence type="ECO:0000256" key="7">
    <source>
        <dbReference type="ARBA" id="ARBA00023163"/>
    </source>
</evidence>
<keyword evidence="8" id="KW-0539">Nucleus</keyword>
<keyword evidence="6" id="KW-0010">Activator</keyword>
<evidence type="ECO:0000256" key="4">
    <source>
        <dbReference type="ARBA" id="ARBA00023015"/>
    </source>
</evidence>